<dbReference type="PANTHER" id="PTHR37483:SF1">
    <property type="entry name" value="UPF0125 PROTEIN RATB"/>
    <property type="match status" value="1"/>
</dbReference>
<gene>
    <name evidence="3" type="ORF">GT347_01600</name>
</gene>
<protein>
    <recommendedName>
        <fullName evidence="2">UPF0125 protein GT347_01600</fullName>
    </recommendedName>
</protein>
<dbReference type="RefSeq" id="WP_160550317.1">
    <property type="nucleotide sequence ID" value="NZ_CP047650.1"/>
</dbReference>
<dbReference type="Pfam" id="PF03658">
    <property type="entry name" value="Ub-RnfH"/>
    <property type="match status" value="1"/>
</dbReference>
<dbReference type="EMBL" id="CP047650">
    <property type="protein sequence ID" value="QHI96799.1"/>
    <property type="molecule type" value="Genomic_DNA"/>
</dbReference>
<dbReference type="InterPro" id="IPR005346">
    <property type="entry name" value="RnfH"/>
</dbReference>
<keyword evidence="4" id="KW-1185">Reference proteome</keyword>
<dbReference type="SUPFAM" id="SSF54285">
    <property type="entry name" value="MoaD/ThiS"/>
    <property type="match status" value="1"/>
</dbReference>
<evidence type="ECO:0000256" key="1">
    <source>
        <dbReference type="ARBA" id="ARBA00010645"/>
    </source>
</evidence>
<dbReference type="AlphaFoldDB" id="A0A857J0U1"/>
<evidence type="ECO:0000313" key="3">
    <source>
        <dbReference type="EMBL" id="QHI96799.1"/>
    </source>
</evidence>
<evidence type="ECO:0000256" key="2">
    <source>
        <dbReference type="HAMAP-Rule" id="MF_00460"/>
    </source>
</evidence>
<organism evidence="3 4">
    <name type="scientific">Xylophilus rhododendri</name>
    <dbReference type="NCBI Taxonomy" id="2697032"/>
    <lineage>
        <taxon>Bacteria</taxon>
        <taxon>Pseudomonadati</taxon>
        <taxon>Pseudomonadota</taxon>
        <taxon>Betaproteobacteria</taxon>
        <taxon>Burkholderiales</taxon>
        <taxon>Xylophilus</taxon>
    </lineage>
</organism>
<comment type="similarity">
    <text evidence="1 2">Belongs to the UPF0125 (RnfH) family.</text>
</comment>
<dbReference type="InterPro" id="IPR037021">
    <property type="entry name" value="RnfH_sf"/>
</dbReference>
<sequence>MANEPGAVLNIVVAVDHGAHRVEELPLALPAGACLGDALAAARVSAEEAGIWGKTLPFDTPLAPGDRVEVYRPLRVDPKVARRERFKRQGARTTGLFKQRD</sequence>
<accession>A0A857J0U1</accession>
<reference evidence="3 4" key="1">
    <citation type="submission" date="2020-01" db="EMBL/GenBank/DDBJ databases">
        <title>Genome sequencing of strain KACC 21265.</title>
        <authorList>
            <person name="Heo J."/>
            <person name="Kim S.-J."/>
            <person name="Kim J.-S."/>
            <person name="Hong S.-B."/>
            <person name="Kwon S.-W."/>
        </authorList>
    </citation>
    <scope>NUCLEOTIDE SEQUENCE [LARGE SCALE GENOMIC DNA]</scope>
    <source>
        <strain evidence="3 4">KACC 21265</strain>
    </source>
</reference>
<name>A0A857J0U1_9BURK</name>
<proteinExistence type="inferred from homology"/>
<dbReference type="Gene3D" id="3.10.20.280">
    <property type="entry name" value="RnfH-like"/>
    <property type="match status" value="1"/>
</dbReference>
<dbReference type="Proteomes" id="UP000464787">
    <property type="component" value="Chromosome"/>
</dbReference>
<dbReference type="KEGG" id="xyk:GT347_01600"/>
<evidence type="ECO:0000313" key="4">
    <source>
        <dbReference type="Proteomes" id="UP000464787"/>
    </source>
</evidence>
<dbReference type="HAMAP" id="MF_00460">
    <property type="entry name" value="UPF0125_RnfH"/>
    <property type="match status" value="1"/>
</dbReference>
<dbReference type="PANTHER" id="PTHR37483">
    <property type="entry name" value="UPF0125 PROTEIN RATB"/>
    <property type="match status" value="1"/>
</dbReference>
<dbReference type="InterPro" id="IPR016155">
    <property type="entry name" value="Mopterin_synth/thiamin_S_b"/>
</dbReference>